<comment type="caution">
    <text evidence="2">The sequence shown here is derived from an EMBL/GenBank/DDBJ whole genome shotgun (WGS) entry which is preliminary data.</text>
</comment>
<protein>
    <submittedName>
        <fullName evidence="2">Uncharacterized protein</fullName>
    </submittedName>
</protein>
<feature type="compositionally biased region" description="Polar residues" evidence="1">
    <location>
        <begin position="17"/>
        <end position="38"/>
    </location>
</feature>
<keyword evidence="3" id="KW-1185">Reference proteome</keyword>
<evidence type="ECO:0000256" key="1">
    <source>
        <dbReference type="SAM" id="MobiDB-lite"/>
    </source>
</evidence>
<evidence type="ECO:0000313" key="3">
    <source>
        <dbReference type="Proteomes" id="UP001470230"/>
    </source>
</evidence>
<evidence type="ECO:0000313" key="2">
    <source>
        <dbReference type="EMBL" id="KAK8889009.1"/>
    </source>
</evidence>
<reference evidence="2 3" key="1">
    <citation type="submission" date="2024-04" db="EMBL/GenBank/DDBJ databases">
        <title>Tritrichomonas musculus Genome.</title>
        <authorList>
            <person name="Alves-Ferreira E."/>
            <person name="Grigg M."/>
            <person name="Lorenzi H."/>
            <person name="Galac M."/>
        </authorList>
    </citation>
    <scope>NUCLEOTIDE SEQUENCE [LARGE SCALE GENOMIC DNA]</scope>
    <source>
        <strain evidence="2 3">EAF2021</strain>
    </source>
</reference>
<dbReference type="EMBL" id="JAPFFF010000005">
    <property type="protein sequence ID" value="KAK8889009.1"/>
    <property type="molecule type" value="Genomic_DNA"/>
</dbReference>
<organism evidence="2 3">
    <name type="scientific">Tritrichomonas musculus</name>
    <dbReference type="NCBI Taxonomy" id="1915356"/>
    <lineage>
        <taxon>Eukaryota</taxon>
        <taxon>Metamonada</taxon>
        <taxon>Parabasalia</taxon>
        <taxon>Tritrichomonadida</taxon>
        <taxon>Tritrichomonadidae</taxon>
        <taxon>Tritrichomonas</taxon>
    </lineage>
</organism>
<dbReference type="Proteomes" id="UP001470230">
    <property type="component" value="Unassembled WGS sequence"/>
</dbReference>
<sequence length="124" mass="14337">MSGRRPNRKVASRTKGKSTTQDSNTQNKPQSQNTNENSTQKCLKILWEIFKKQEEYTPDESFSISNSIIVGLTEIEKEIDNLHPILQEEIPISLLIVKEFCNNVGIQNYKDIEPIIDKIVYKQR</sequence>
<accession>A0ABR2KD47</accession>
<feature type="compositionally biased region" description="Basic residues" evidence="1">
    <location>
        <begin position="1"/>
        <end position="16"/>
    </location>
</feature>
<proteinExistence type="predicted"/>
<name>A0ABR2KD47_9EUKA</name>
<feature type="region of interest" description="Disordered" evidence="1">
    <location>
        <begin position="1"/>
        <end position="38"/>
    </location>
</feature>
<gene>
    <name evidence="2" type="ORF">M9Y10_033751</name>
</gene>